<evidence type="ECO:0000313" key="3">
    <source>
        <dbReference type="Proteomes" id="UP000005627"/>
    </source>
</evidence>
<keyword evidence="1" id="KW-0472">Membrane</keyword>
<keyword evidence="1" id="KW-1133">Transmembrane helix</keyword>
<dbReference type="EMBL" id="HE616746">
    <property type="protein sequence ID" value="CCE92320.1"/>
    <property type="molecule type" value="Genomic_DNA"/>
</dbReference>
<feature type="transmembrane region" description="Helical" evidence="1">
    <location>
        <begin position="6"/>
        <end position="23"/>
    </location>
</feature>
<dbReference type="Pfam" id="PF12929">
    <property type="entry name" value="Mid1"/>
    <property type="match status" value="1"/>
</dbReference>
<dbReference type="HOGENOM" id="CLU_018731_1_0_1"/>
<dbReference type="GeneID" id="11503721"/>
<dbReference type="STRING" id="1076872.G8ZUM6"/>
<keyword evidence="3" id="KW-1185">Reference proteome</keyword>
<dbReference type="InParanoid" id="G8ZUM6"/>
<dbReference type="GO" id="GO:0098703">
    <property type="term" value="P:calcium ion import across plasma membrane"/>
    <property type="evidence" value="ECO:0007669"/>
    <property type="project" value="InterPro"/>
</dbReference>
<name>G8ZUM6_TORDE</name>
<keyword evidence="1" id="KW-0812">Transmembrane</keyword>
<organism evidence="2 3">
    <name type="scientific">Torulaspora delbrueckii</name>
    <name type="common">Yeast</name>
    <name type="synonym">Candida colliculosa</name>
    <dbReference type="NCBI Taxonomy" id="4950"/>
    <lineage>
        <taxon>Eukaryota</taxon>
        <taxon>Fungi</taxon>
        <taxon>Dikarya</taxon>
        <taxon>Ascomycota</taxon>
        <taxon>Saccharomycotina</taxon>
        <taxon>Saccharomycetes</taxon>
        <taxon>Saccharomycetales</taxon>
        <taxon>Saccharomycetaceae</taxon>
        <taxon>Torulaspora</taxon>
    </lineage>
</organism>
<gene>
    <name evidence="2" type="primary">TDEL0E00770</name>
    <name evidence="2" type="ORF">TDEL_0E00770</name>
</gene>
<dbReference type="GO" id="GO:0005886">
    <property type="term" value="C:plasma membrane"/>
    <property type="evidence" value="ECO:0007669"/>
    <property type="project" value="EnsemblFungi"/>
</dbReference>
<dbReference type="GO" id="GO:0005783">
    <property type="term" value="C:endoplasmic reticulum"/>
    <property type="evidence" value="ECO:0007669"/>
    <property type="project" value="EnsemblFungi"/>
</dbReference>
<dbReference type="RefSeq" id="XP_003681531.1">
    <property type="nucleotide sequence ID" value="XM_003681483.1"/>
</dbReference>
<dbReference type="PANTHER" id="PTHR39142:SF1">
    <property type="entry name" value="AEL197CP"/>
    <property type="match status" value="1"/>
</dbReference>
<accession>G8ZUM6</accession>
<protein>
    <recommendedName>
        <fullName evidence="4">FZ domain-containing protein</fullName>
    </recommendedName>
</protein>
<dbReference type="InterPro" id="IPR024338">
    <property type="entry name" value="MID1/Yam8"/>
</dbReference>
<dbReference type="FunCoup" id="G8ZUM6">
    <property type="interactions" value="60"/>
</dbReference>
<reference evidence="2 3" key="1">
    <citation type="journal article" date="2011" name="Proc. Natl. Acad. Sci. U.S.A.">
        <title>Evolutionary erosion of yeast sex chromosomes by mating-type switching accidents.</title>
        <authorList>
            <person name="Gordon J.L."/>
            <person name="Armisen D."/>
            <person name="Proux-Wera E."/>
            <person name="Oheigeartaigh S.S."/>
            <person name="Byrne K.P."/>
            <person name="Wolfe K.H."/>
        </authorList>
    </citation>
    <scope>NUCLEOTIDE SEQUENCE [LARGE SCALE GENOMIC DNA]</scope>
    <source>
        <strain evidence="3">ATCC 10662 / CBS 1146 / NBRC 0425 / NCYC 2629 / NRRL Y-866</strain>
    </source>
</reference>
<dbReference type="AlphaFoldDB" id="G8ZUM6"/>
<proteinExistence type="predicted"/>
<dbReference type="OrthoDB" id="5405745at2759"/>
<evidence type="ECO:0000313" key="2">
    <source>
        <dbReference type="EMBL" id="CCE92320.1"/>
    </source>
</evidence>
<dbReference type="KEGG" id="tdl:TDEL_0E00770"/>
<dbReference type="Proteomes" id="UP000005627">
    <property type="component" value="Chromosome 5"/>
</dbReference>
<dbReference type="PANTHER" id="PTHR39142">
    <property type="entry name" value="MID1P"/>
    <property type="match status" value="1"/>
</dbReference>
<evidence type="ECO:0000256" key="1">
    <source>
        <dbReference type="SAM" id="Phobius"/>
    </source>
</evidence>
<sequence length="543" mass="60811">MDKRLYMWWWIWYVSLVAALSPFEEFGFGLEAQNLTVRSDEYGEGMAKSSGILNPDNIYEWTPIAGNISVGERNVFVFTVNMNSTGTGFLPTYEILIFLSGNICQQPNDIGDRVLRVSYSFNESVTTNSSVGQHTTFQDGYMQALAVSPLTVSDSNATAEYSYLYVVVEPVDSKTNLPLTADADPSDDIWEYKLSISENDLVYQWDTRPWLDVLDTDYNSALLATGNVTADAQQFSNYSIYDISLYDLYVYSFEDSLKLASNLNISLCAVTSGPYLVSSVDSNQTKGEDHQLEETDLLIGKSLTNRRGTVQEQFYITGLNSSSTYVAYLTKKIGKKGNLSDVGGVLFSKQLFTTRDSNSCSLIFGLNFCYGVAYSVPSPSIAPNNKTSIAGTYDHIAESLYANFSKALQIITCDSELDARYSPIRSCKDCATSYRNWLCGVTIPRCTNTKSEYYVHRDEGENRNDYLDDYLTPIDDYYEILPCIDMCYAIARDCPSDFGFSCPSMDEKKIGPQSSYSFFNPDYPLDTCNFIGNSTELYTNLNI</sequence>
<dbReference type="GO" id="GO:0015275">
    <property type="term" value="F:stretch-activated, monoatomic cation-selective, calcium channel activity"/>
    <property type="evidence" value="ECO:0007669"/>
    <property type="project" value="EnsemblFungi"/>
</dbReference>
<dbReference type="eggNOG" id="ENOG502QTEW">
    <property type="taxonomic scope" value="Eukaryota"/>
</dbReference>
<evidence type="ECO:0008006" key="4">
    <source>
        <dbReference type="Google" id="ProtNLM"/>
    </source>
</evidence>